<dbReference type="GO" id="GO:0001913">
    <property type="term" value="P:T cell mediated cytotoxicity"/>
    <property type="evidence" value="ECO:0007669"/>
    <property type="project" value="TreeGrafter"/>
</dbReference>
<dbReference type="PANTHER" id="PTHR46096">
    <property type="entry name" value="PERFORIN-1"/>
    <property type="match status" value="1"/>
</dbReference>
<dbReference type="AlphaFoldDB" id="A0A834L034"/>
<dbReference type="GO" id="GO:0001771">
    <property type="term" value="P:immunological synapse formation"/>
    <property type="evidence" value="ECO:0007669"/>
    <property type="project" value="TreeGrafter"/>
</dbReference>
<dbReference type="EMBL" id="WKFB01000081">
    <property type="protein sequence ID" value="KAF6736752.1"/>
    <property type="molecule type" value="Genomic_DNA"/>
</dbReference>
<keyword evidence="1" id="KW-0732">Signal</keyword>
<reference evidence="3" key="1">
    <citation type="journal article" name="BMC Genomics">
        <title>Long-read sequencing and de novo genome assembly of marine medaka (Oryzias melastigma).</title>
        <authorList>
            <person name="Liang P."/>
            <person name="Saqib H.S.A."/>
            <person name="Ni X."/>
            <person name="Shen Y."/>
        </authorList>
    </citation>
    <scope>NUCLEOTIDE SEQUENCE</scope>
    <source>
        <strain evidence="3">Bigg-433</strain>
    </source>
</reference>
<organism evidence="3 4">
    <name type="scientific">Oryzias melastigma</name>
    <name type="common">Marine medaka</name>
    <dbReference type="NCBI Taxonomy" id="30732"/>
    <lineage>
        <taxon>Eukaryota</taxon>
        <taxon>Metazoa</taxon>
        <taxon>Chordata</taxon>
        <taxon>Craniata</taxon>
        <taxon>Vertebrata</taxon>
        <taxon>Euteleostomi</taxon>
        <taxon>Actinopterygii</taxon>
        <taxon>Neopterygii</taxon>
        <taxon>Teleostei</taxon>
        <taxon>Neoteleostei</taxon>
        <taxon>Acanthomorphata</taxon>
        <taxon>Ovalentaria</taxon>
        <taxon>Atherinomorphae</taxon>
        <taxon>Beloniformes</taxon>
        <taxon>Adrianichthyidae</taxon>
        <taxon>Oryziinae</taxon>
        <taxon>Oryzias</taxon>
    </lineage>
</organism>
<evidence type="ECO:0000313" key="4">
    <source>
        <dbReference type="Proteomes" id="UP000646548"/>
    </source>
</evidence>
<dbReference type="InterPro" id="IPR020864">
    <property type="entry name" value="MACPF"/>
</dbReference>
<comment type="caution">
    <text evidence="3">The sequence shown here is derived from an EMBL/GenBank/DDBJ whole genome shotgun (WGS) entry which is preliminary data.</text>
</comment>
<evidence type="ECO:0000256" key="1">
    <source>
        <dbReference type="ARBA" id="ARBA00022729"/>
    </source>
</evidence>
<accession>A0A834L034</accession>
<dbReference type="PANTHER" id="PTHR46096:SF3">
    <property type="entry name" value="PERFORIN-1"/>
    <property type="match status" value="1"/>
</dbReference>
<evidence type="ECO:0000259" key="2">
    <source>
        <dbReference type="Pfam" id="PF01823"/>
    </source>
</evidence>
<dbReference type="GO" id="GO:0022829">
    <property type="term" value="F:wide pore channel activity"/>
    <property type="evidence" value="ECO:0007669"/>
    <property type="project" value="TreeGrafter"/>
</dbReference>
<sequence length="115" mass="12602">MRSPPQNRQLVYTVSVASSVRPFSPLVPEGLVKLGGKVDTVTSIRQCEASLQGLTSEEVQMCLEAEASANIKVNAKAEVKHCKKDTSKMENKDTFSDLFRDSLVFLVGHSEMSDV</sequence>
<dbReference type="Proteomes" id="UP000646548">
    <property type="component" value="Unassembled WGS sequence"/>
</dbReference>
<dbReference type="GO" id="GO:0016020">
    <property type="term" value="C:membrane"/>
    <property type="evidence" value="ECO:0007669"/>
    <property type="project" value="TreeGrafter"/>
</dbReference>
<evidence type="ECO:0000313" key="3">
    <source>
        <dbReference type="EMBL" id="KAF6736752.1"/>
    </source>
</evidence>
<name>A0A834L034_ORYME</name>
<dbReference type="Pfam" id="PF01823">
    <property type="entry name" value="MACPF"/>
    <property type="match status" value="1"/>
</dbReference>
<protein>
    <submittedName>
        <fullName evidence="3">Perforin-1</fullName>
    </submittedName>
</protein>
<feature type="domain" description="MACPF" evidence="2">
    <location>
        <begin position="32"/>
        <end position="108"/>
    </location>
</feature>
<dbReference type="GO" id="GO:0051607">
    <property type="term" value="P:defense response to virus"/>
    <property type="evidence" value="ECO:0007669"/>
    <property type="project" value="TreeGrafter"/>
</dbReference>
<gene>
    <name evidence="3" type="ORF">FQA47_017495</name>
</gene>
<proteinExistence type="predicted"/>
<dbReference type="InterPro" id="IPR052784">
    <property type="entry name" value="Perforin-1_pore-forming"/>
</dbReference>